<accession>A0ABV6F083</accession>
<reference evidence="2 3" key="1">
    <citation type="submission" date="2024-09" db="EMBL/GenBank/DDBJ databases">
        <authorList>
            <person name="Sun Q."/>
            <person name="Mori K."/>
        </authorList>
    </citation>
    <scope>NUCLEOTIDE SEQUENCE [LARGE SCALE GENOMIC DNA]</scope>
    <source>
        <strain evidence="2 3">CCM 7609</strain>
    </source>
</reference>
<keyword evidence="3" id="KW-1185">Reference proteome</keyword>
<gene>
    <name evidence="2" type="ORF">ACFFIO_00215</name>
</gene>
<evidence type="ECO:0000313" key="2">
    <source>
        <dbReference type="EMBL" id="MFC0246928.1"/>
    </source>
</evidence>
<evidence type="ECO:0000256" key="1">
    <source>
        <dbReference type="SAM" id="MobiDB-lite"/>
    </source>
</evidence>
<protein>
    <submittedName>
        <fullName evidence="2">Uncharacterized protein</fullName>
    </submittedName>
</protein>
<evidence type="ECO:0000313" key="3">
    <source>
        <dbReference type="Proteomes" id="UP001589766"/>
    </source>
</evidence>
<comment type="caution">
    <text evidence="2">The sequence shown here is derived from an EMBL/GenBank/DDBJ whole genome shotgun (WGS) entry which is preliminary data.</text>
</comment>
<feature type="region of interest" description="Disordered" evidence="1">
    <location>
        <begin position="24"/>
        <end position="60"/>
    </location>
</feature>
<sequence>MVLEKLQLLEDGSLVVTEAGEAIREDHGDDPELGDTVPGPGQGFRQMLEADEPPRGLLAD</sequence>
<dbReference type="RefSeq" id="WP_378039723.1">
    <property type="nucleotide sequence ID" value="NZ_JBHLWH010000001.1"/>
</dbReference>
<dbReference type="Proteomes" id="UP001589766">
    <property type="component" value="Unassembled WGS sequence"/>
</dbReference>
<dbReference type="EMBL" id="JBHLWH010000001">
    <property type="protein sequence ID" value="MFC0246928.1"/>
    <property type="molecule type" value="Genomic_DNA"/>
</dbReference>
<organism evidence="2 3">
    <name type="scientific">Citricoccus parietis</name>
    <dbReference type="NCBI Taxonomy" id="592307"/>
    <lineage>
        <taxon>Bacteria</taxon>
        <taxon>Bacillati</taxon>
        <taxon>Actinomycetota</taxon>
        <taxon>Actinomycetes</taxon>
        <taxon>Micrococcales</taxon>
        <taxon>Micrococcaceae</taxon>
        <taxon>Citricoccus</taxon>
    </lineage>
</organism>
<proteinExistence type="predicted"/>
<name>A0ABV6F083_9MICC</name>